<dbReference type="Gene3D" id="2.40.50.100">
    <property type="match status" value="1"/>
</dbReference>
<dbReference type="Gene3D" id="1.10.287.470">
    <property type="entry name" value="Helix hairpin bin"/>
    <property type="match status" value="1"/>
</dbReference>
<proteinExistence type="inferred from homology"/>
<sequence>MNRSVKIAILIFAGLLAWFVIRSVIRGDISTQHEEPRIEKNTVAPQAVTYEASAQTHGIRLKAKGLTAPDKSVTVKAGTAGNVISTPVREGTHVSRGTLLCGLDVEARAARLEEAEARRDAARIDFEAAKTLAEKGLAPANNEAAAKAALDAAEASVNAARVELSKTQIRAPFDGIFETRLAEAGDYLSPGQPCGTMVDMDPVIVAVEVAEANAGQLSTDMTGTARLPSGQTYPARLRYVSRTANEGTRTFLIEAELDTGEDPVAAGITAELFIPMGDVPATLISPGLLTLSDAGDLGVRYVDDQSIVRFAEVKVIDETPEGAWVTGLPSPARLISIGQDYLAEGVEVRPVPQGGAQP</sequence>
<comment type="similarity">
    <text evidence="1">Belongs to the membrane fusion protein (MFP) (TC 8.A.1) family.</text>
</comment>
<dbReference type="EMBL" id="AWFH01000001">
    <property type="protein sequence ID" value="KCZ64812.1"/>
    <property type="molecule type" value="Genomic_DNA"/>
</dbReference>
<evidence type="ECO:0000256" key="1">
    <source>
        <dbReference type="ARBA" id="ARBA00009477"/>
    </source>
</evidence>
<comment type="caution">
    <text evidence="3">The sequence shown here is derived from an EMBL/GenBank/DDBJ whole genome shotgun (WGS) entry which is preliminary data.</text>
</comment>
<dbReference type="NCBIfam" id="TIGR01730">
    <property type="entry name" value="RND_mfp"/>
    <property type="match status" value="1"/>
</dbReference>
<feature type="coiled-coil region" evidence="2">
    <location>
        <begin position="105"/>
        <end position="170"/>
    </location>
</feature>
<dbReference type="SUPFAM" id="SSF111369">
    <property type="entry name" value="HlyD-like secretion proteins"/>
    <property type="match status" value="1"/>
</dbReference>
<dbReference type="InterPro" id="IPR006143">
    <property type="entry name" value="RND_pump_MFP"/>
</dbReference>
<dbReference type="STRING" id="1280948.HY36_00135"/>
<evidence type="ECO:0000313" key="4">
    <source>
        <dbReference type="Proteomes" id="UP000024547"/>
    </source>
</evidence>
<protein>
    <submittedName>
        <fullName evidence="3">Uncharacterized protein</fullName>
    </submittedName>
</protein>
<dbReference type="Proteomes" id="UP000024547">
    <property type="component" value="Unassembled WGS sequence"/>
</dbReference>
<keyword evidence="4" id="KW-1185">Reference proteome</keyword>
<dbReference type="PANTHER" id="PTHR30469:SF29">
    <property type="entry name" value="BLR2860 PROTEIN"/>
    <property type="match status" value="1"/>
</dbReference>
<evidence type="ECO:0000256" key="2">
    <source>
        <dbReference type="SAM" id="Coils"/>
    </source>
</evidence>
<dbReference type="PANTHER" id="PTHR30469">
    <property type="entry name" value="MULTIDRUG RESISTANCE PROTEIN MDTA"/>
    <property type="match status" value="1"/>
</dbReference>
<dbReference type="RefSeq" id="WP_035546621.1">
    <property type="nucleotide sequence ID" value="NZ_AWFH01000001.1"/>
</dbReference>
<gene>
    <name evidence="3" type="ORF">HY36_00135</name>
</gene>
<name>A0A059EB84_9PROT</name>
<dbReference type="PATRIC" id="fig|1280948.3.peg.27"/>
<dbReference type="AlphaFoldDB" id="A0A059EB84"/>
<organism evidence="3 4">
    <name type="scientific">Hyphomonas atlantica</name>
    <dbReference type="NCBI Taxonomy" id="1280948"/>
    <lineage>
        <taxon>Bacteria</taxon>
        <taxon>Pseudomonadati</taxon>
        <taxon>Pseudomonadota</taxon>
        <taxon>Alphaproteobacteria</taxon>
        <taxon>Hyphomonadales</taxon>
        <taxon>Hyphomonadaceae</taxon>
        <taxon>Hyphomonas</taxon>
    </lineage>
</organism>
<reference evidence="3 4" key="1">
    <citation type="journal article" date="2014" name="Antonie Van Leeuwenhoek">
        <title>Hyphomonas beringensis sp. nov. and Hyphomonas chukchiensis sp. nov., isolated from surface seawater of the Bering Sea and Chukchi Sea.</title>
        <authorList>
            <person name="Li C."/>
            <person name="Lai Q."/>
            <person name="Li G."/>
            <person name="Dong C."/>
            <person name="Wang J."/>
            <person name="Liao Y."/>
            <person name="Shao Z."/>
        </authorList>
    </citation>
    <scope>NUCLEOTIDE SEQUENCE [LARGE SCALE GENOMIC DNA]</scope>
    <source>
        <strain evidence="3 4">22II1-22F38</strain>
    </source>
</reference>
<evidence type="ECO:0000313" key="3">
    <source>
        <dbReference type="EMBL" id="KCZ64812.1"/>
    </source>
</evidence>
<keyword evidence="2" id="KW-0175">Coiled coil</keyword>
<accession>A0A059EB84</accession>
<dbReference type="GO" id="GO:1990281">
    <property type="term" value="C:efflux pump complex"/>
    <property type="evidence" value="ECO:0007669"/>
    <property type="project" value="TreeGrafter"/>
</dbReference>
<dbReference type="OrthoDB" id="9806939at2"/>
<dbReference type="Gene3D" id="2.40.30.170">
    <property type="match status" value="1"/>
</dbReference>
<dbReference type="GO" id="GO:0015562">
    <property type="term" value="F:efflux transmembrane transporter activity"/>
    <property type="evidence" value="ECO:0007669"/>
    <property type="project" value="TreeGrafter"/>
</dbReference>
<dbReference type="eggNOG" id="COG0845">
    <property type="taxonomic scope" value="Bacteria"/>
</dbReference>